<dbReference type="InterPro" id="IPR043519">
    <property type="entry name" value="NT_sf"/>
</dbReference>
<protein>
    <submittedName>
        <fullName evidence="1">Putative nucleotidyltransferase</fullName>
    </submittedName>
</protein>
<dbReference type="AlphaFoldDB" id="A0A7Y9I943"/>
<dbReference type="EMBL" id="JACCBU010000001">
    <property type="protein sequence ID" value="NYE72611.1"/>
    <property type="molecule type" value="Genomic_DNA"/>
</dbReference>
<dbReference type="RefSeq" id="WP_179753532.1">
    <property type="nucleotide sequence ID" value="NZ_JACCBU010000001.1"/>
</dbReference>
<gene>
    <name evidence="1" type="ORF">BKA15_003940</name>
</gene>
<evidence type="ECO:0000313" key="1">
    <source>
        <dbReference type="EMBL" id="NYE72611.1"/>
    </source>
</evidence>
<comment type="caution">
    <text evidence="1">The sequence shown here is derived from an EMBL/GenBank/DDBJ whole genome shotgun (WGS) entry which is preliminary data.</text>
</comment>
<accession>A0A7Y9I943</accession>
<evidence type="ECO:0000313" key="2">
    <source>
        <dbReference type="Proteomes" id="UP000569914"/>
    </source>
</evidence>
<proteinExistence type="predicted"/>
<sequence length="265" mass="29501">MGPELIESTGDRRCDLITQGLIGIFEIAFPDRVLGVYLRGSHASGASIDGSDLDLYVLFHDQFVDRAEFDRARALADHCARLSPVLLEIIVIGERVLRLPEAVSTALDFKLGTRLVYGTDVRPGLPEFEPDSYRRSVIHTPFNSYRFPSQRGDAGALTYPLEHLDPAGAFFGFEQWAMPGPDGIERPSTKLLVATVGWTATAIIALRTGLYVRDKAACADLYRREVADEMLYRDYQEAELASGDPDRQRLAERRLAEVSWPDPVS</sequence>
<dbReference type="GO" id="GO:0016740">
    <property type="term" value="F:transferase activity"/>
    <property type="evidence" value="ECO:0007669"/>
    <property type="project" value="UniProtKB-KW"/>
</dbReference>
<reference evidence="1 2" key="1">
    <citation type="submission" date="2020-07" db="EMBL/GenBank/DDBJ databases">
        <title>Sequencing the genomes of 1000 actinobacteria strains.</title>
        <authorList>
            <person name="Klenk H.-P."/>
        </authorList>
    </citation>
    <scope>NUCLEOTIDE SEQUENCE [LARGE SCALE GENOMIC DNA]</scope>
    <source>
        <strain evidence="1 2">DSM 22083</strain>
    </source>
</reference>
<dbReference type="Gene3D" id="3.30.460.10">
    <property type="entry name" value="Beta Polymerase, domain 2"/>
    <property type="match status" value="1"/>
</dbReference>
<keyword evidence="2" id="KW-1185">Reference proteome</keyword>
<name>A0A7Y9I943_9ACTN</name>
<keyword evidence="1" id="KW-0808">Transferase</keyword>
<dbReference type="Proteomes" id="UP000569914">
    <property type="component" value="Unassembled WGS sequence"/>
</dbReference>
<organism evidence="1 2">
    <name type="scientific">Microlunatus parietis</name>
    <dbReference type="NCBI Taxonomy" id="682979"/>
    <lineage>
        <taxon>Bacteria</taxon>
        <taxon>Bacillati</taxon>
        <taxon>Actinomycetota</taxon>
        <taxon>Actinomycetes</taxon>
        <taxon>Propionibacteriales</taxon>
        <taxon>Propionibacteriaceae</taxon>
        <taxon>Microlunatus</taxon>
    </lineage>
</organism>
<dbReference type="SUPFAM" id="SSF81301">
    <property type="entry name" value="Nucleotidyltransferase"/>
    <property type="match status" value="1"/>
</dbReference>